<dbReference type="OrthoDB" id="465705at2"/>
<dbReference type="InterPro" id="IPR009061">
    <property type="entry name" value="DNA-bd_dom_put_sf"/>
</dbReference>
<evidence type="ECO:0000256" key="4">
    <source>
        <dbReference type="ARBA" id="ARBA00023163"/>
    </source>
</evidence>
<dbReference type="PANTHER" id="PTHR30204:SF69">
    <property type="entry name" value="MERR-FAMILY TRANSCRIPTIONAL REGULATOR"/>
    <property type="match status" value="1"/>
</dbReference>
<dbReference type="InterPro" id="IPR000551">
    <property type="entry name" value="MerR-type_HTH_dom"/>
</dbReference>
<dbReference type="Gene3D" id="3.40.50.150">
    <property type="entry name" value="Vaccinia Virus protein VP39"/>
    <property type="match status" value="1"/>
</dbReference>
<evidence type="ECO:0000313" key="6">
    <source>
        <dbReference type="EMBL" id="TFE24506.1"/>
    </source>
</evidence>
<dbReference type="Pfam" id="PF13649">
    <property type="entry name" value="Methyltransf_25"/>
    <property type="match status" value="1"/>
</dbReference>
<dbReference type="GO" id="GO:0032259">
    <property type="term" value="P:methylation"/>
    <property type="evidence" value="ECO:0007669"/>
    <property type="project" value="UniProtKB-KW"/>
</dbReference>
<feature type="domain" description="HTH merR-type" evidence="5">
    <location>
        <begin position="1"/>
        <end position="69"/>
    </location>
</feature>
<dbReference type="PROSITE" id="PS50937">
    <property type="entry name" value="HTH_MERR_2"/>
    <property type="match status" value="1"/>
</dbReference>
<evidence type="ECO:0000256" key="2">
    <source>
        <dbReference type="ARBA" id="ARBA00023015"/>
    </source>
</evidence>
<evidence type="ECO:0000313" key="7">
    <source>
        <dbReference type="Proteomes" id="UP000297900"/>
    </source>
</evidence>
<evidence type="ECO:0000259" key="5">
    <source>
        <dbReference type="PROSITE" id="PS50937"/>
    </source>
</evidence>
<keyword evidence="4" id="KW-0804">Transcription</keyword>
<dbReference type="Gene3D" id="1.10.1660.10">
    <property type="match status" value="1"/>
</dbReference>
<protein>
    <submittedName>
        <fullName evidence="6">Methyltransferase domain-containing protein</fullName>
    </submittedName>
</protein>
<dbReference type="EMBL" id="SOMN01000025">
    <property type="protein sequence ID" value="TFE24506.1"/>
    <property type="molecule type" value="Genomic_DNA"/>
</dbReference>
<keyword evidence="3" id="KW-0238">DNA-binding</keyword>
<dbReference type="AlphaFoldDB" id="A0A4Y8LYQ1"/>
<dbReference type="GO" id="GO:0003677">
    <property type="term" value="F:DNA binding"/>
    <property type="evidence" value="ECO:0007669"/>
    <property type="project" value="UniProtKB-KW"/>
</dbReference>
<dbReference type="Pfam" id="PF13411">
    <property type="entry name" value="MerR_1"/>
    <property type="match status" value="1"/>
</dbReference>
<evidence type="ECO:0000256" key="1">
    <source>
        <dbReference type="ARBA" id="ARBA00022491"/>
    </source>
</evidence>
<organism evidence="6 7">
    <name type="scientific">Cohnella luojiensis</name>
    <dbReference type="NCBI Taxonomy" id="652876"/>
    <lineage>
        <taxon>Bacteria</taxon>
        <taxon>Bacillati</taxon>
        <taxon>Bacillota</taxon>
        <taxon>Bacilli</taxon>
        <taxon>Bacillales</taxon>
        <taxon>Paenibacillaceae</taxon>
        <taxon>Cohnella</taxon>
    </lineage>
</organism>
<keyword evidence="1" id="KW-0678">Repressor</keyword>
<gene>
    <name evidence="6" type="ORF">E2980_15745</name>
</gene>
<dbReference type="InterPro" id="IPR047057">
    <property type="entry name" value="MerR_fam"/>
</dbReference>
<dbReference type="Proteomes" id="UP000297900">
    <property type="component" value="Unassembled WGS sequence"/>
</dbReference>
<dbReference type="GO" id="GO:0003700">
    <property type="term" value="F:DNA-binding transcription factor activity"/>
    <property type="evidence" value="ECO:0007669"/>
    <property type="project" value="InterPro"/>
</dbReference>
<dbReference type="CDD" id="cd02440">
    <property type="entry name" value="AdoMet_MTases"/>
    <property type="match status" value="1"/>
</dbReference>
<keyword evidence="7" id="KW-1185">Reference proteome</keyword>
<dbReference type="SUPFAM" id="SSF46955">
    <property type="entry name" value="Putative DNA-binding domain"/>
    <property type="match status" value="1"/>
</dbReference>
<name>A0A4Y8LYQ1_9BACL</name>
<comment type="caution">
    <text evidence="6">The sequence shown here is derived from an EMBL/GenBank/DDBJ whole genome shotgun (WGS) entry which is preliminary data.</text>
</comment>
<keyword evidence="6" id="KW-0808">Transferase</keyword>
<sequence length="334" mass="38840">MKIKEVASRLNISPRAIRFYEEKGLLSPIKEPANLYRTFSEKDIWRLQTIISLREAGMSVADIRLVLEKWDENDKEELQYYLELQRSVMMSEWLQIKQVVETTDHMIELLKTKQSLPLEHIFRLAEASKQLREHRGNWKDKWDYNQQAPTHDERVAANTGNYADYDKALDLIVRLVSPSGDEQGLDIGTGTGNLAARFMERGISMSGVDQSKEMLRHCQRKYPALETRIGNFLALPYLEEQFDFVVSSFAFHHLTPDQQLLALEEMRRVLKPGGRICIADLMNSEAHEGSTSPNYPAILMLRHWFENSGYRVEITPMNEWLHIIYACKEERNHA</sequence>
<dbReference type="InterPro" id="IPR041698">
    <property type="entry name" value="Methyltransf_25"/>
</dbReference>
<dbReference type="PANTHER" id="PTHR30204">
    <property type="entry name" value="REDOX-CYCLING DRUG-SENSING TRANSCRIPTIONAL ACTIVATOR SOXR"/>
    <property type="match status" value="1"/>
</dbReference>
<keyword evidence="2" id="KW-0805">Transcription regulation</keyword>
<reference evidence="6 7" key="1">
    <citation type="submission" date="2019-03" db="EMBL/GenBank/DDBJ databases">
        <title>Cohnella endophytica sp. nov., a novel endophytic bacterium isolated from bark of Sonneratia apetala.</title>
        <authorList>
            <person name="Tuo L."/>
        </authorList>
    </citation>
    <scope>NUCLEOTIDE SEQUENCE [LARGE SCALE GENOMIC DNA]</scope>
    <source>
        <strain evidence="6 7">CCTCC AB 208254</strain>
    </source>
</reference>
<keyword evidence="6" id="KW-0489">Methyltransferase</keyword>
<evidence type="ECO:0000256" key="3">
    <source>
        <dbReference type="ARBA" id="ARBA00023125"/>
    </source>
</evidence>
<dbReference type="RefSeq" id="WP_135153150.1">
    <property type="nucleotide sequence ID" value="NZ_SOMN01000025.1"/>
</dbReference>
<dbReference type="InterPro" id="IPR029063">
    <property type="entry name" value="SAM-dependent_MTases_sf"/>
</dbReference>
<accession>A0A4Y8LYQ1</accession>
<dbReference type="CDD" id="cd00592">
    <property type="entry name" value="HTH_MerR-like"/>
    <property type="match status" value="1"/>
</dbReference>
<proteinExistence type="predicted"/>
<dbReference type="SUPFAM" id="SSF53335">
    <property type="entry name" value="S-adenosyl-L-methionine-dependent methyltransferases"/>
    <property type="match status" value="1"/>
</dbReference>
<dbReference type="SMART" id="SM00422">
    <property type="entry name" value="HTH_MERR"/>
    <property type="match status" value="1"/>
</dbReference>
<dbReference type="GO" id="GO:0008168">
    <property type="term" value="F:methyltransferase activity"/>
    <property type="evidence" value="ECO:0007669"/>
    <property type="project" value="UniProtKB-KW"/>
</dbReference>